<keyword evidence="3" id="KW-0540">Nuclease</keyword>
<proteinExistence type="predicted"/>
<evidence type="ECO:0000256" key="2">
    <source>
        <dbReference type="ARBA" id="ARBA00022695"/>
    </source>
</evidence>
<evidence type="ECO:0000313" key="9">
    <source>
        <dbReference type="Proteomes" id="UP001283361"/>
    </source>
</evidence>
<dbReference type="Pfam" id="PF17917">
    <property type="entry name" value="RT_RNaseH"/>
    <property type="match status" value="1"/>
</dbReference>
<evidence type="ECO:0000256" key="4">
    <source>
        <dbReference type="ARBA" id="ARBA00022759"/>
    </source>
</evidence>
<evidence type="ECO:0000313" key="8">
    <source>
        <dbReference type="EMBL" id="KAK3701024.1"/>
    </source>
</evidence>
<dbReference type="EMBL" id="JAWDGP010007899">
    <property type="protein sequence ID" value="KAK3701024.1"/>
    <property type="molecule type" value="Genomic_DNA"/>
</dbReference>
<comment type="caution">
    <text evidence="8">The sequence shown here is derived from an EMBL/GenBank/DDBJ whole genome shotgun (WGS) entry which is preliminary data.</text>
</comment>
<protein>
    <recommendedName>
        <fullName evidence="7">Reverse transcriptase RNase H-like domain-containing protein</fullName>
    </recommendedName>
</protein>
<evidence type="ECO:0000256" key="1">
    <source>
        <dbReference type="ARBA" id="ARBA00022679"/>
    </source>
</evidence>
<dbReference type="InterPro" id="IPR043502">
    <property type="entry name" value="DNA/RNA_pol_sf"/>
</dbReference>
<keyword evidence="6" id="KW-0695">RNA-directed DNA polymerase</keyword>
<gene>
    <name evidence="8" type="ORF">RRG08_063277</name>
</gene>
<dbReference type="GO" id="GO:0004519">
    <property type="term" value="F:endonuclease activity"/>
    <property type="evidence" value="ECO:0007669"/>
    <property type="project" value="UniProtKB-KW"/>
</dbReference>
<keyword evidence="2" id="KW-0548">Nucleotidyltransferase</keyword>
<dbReference type="Proteomes" id="UP001283361">
    <property type="component" value="Unassembled WGS sequence"/>
</dbReference>
<name>A0AAE0XP57_9GAST</name>
<keyword evidence="1" id="KW-0808">Transferase</keyword>
<keyword evidence="9" id="KW-1185">Reference proteome</keyword>
<reference evidence="8" key="1">
    <citation type="journal article" date="2023" name="G3 (Bethesda)">
        <title>A reference genome for the long-term kleptoplast-retaining sea slug Elysia crispata morphotype clarki.</title>
        <authorList>
            <person name="Eastman K.E."/>
            <person name="Pendleton A.L."/>
            <person name="Shaikh M.A."/>
            <person name="Suttiyut T."/>
            <person name="Ogas R."/>
            <person name="Tomko P."/>
            <person name="Gavelis G."/>
            <person name="Widhalm J.R."/>
            <person name="Wisecaver J.H."/>
        </authorList>
    </citation>
    <scope>NUCLEOTIDE SEQUENCE</scope>
    <source>
        <strain evidence="8">ECLA1</strain>
    </source>
</reference>
<evidence type="ECO:0000259" key="7">
    <source>
        <dbReference type="Pfam" id="PF17917"/>
    </source>
</evidence>
<feature type="domain" description="Reverse transcriptase RNase H-like" evidence="7">
    <location>
        <begin position="90"/>
        <end position="144"/>
    </location>
</feature>
<keyword evidence="5" id="KW-0378">Hydrolase</keyword>
<organism evidence="8 9">
    <name type="scientific">Elysia crispata</name>
    <name type="common">lettuce slug</name>
    <dbReference type="NCBI Taxonomy" id="231223"/>
    <lineage>
        <taxon>Eukaryota</taxon>
        <taxon>Metazoa</taxon>
        <taxon>Spiralia</taxon>
        <taxon>Lophotrochozoa</taxon>
        <taxon>Mollusca</taxon>
        <taxon>Gastropoda</taxon>
        <taxon>Heterobranchia</taxon>
        <taxon>Euthyneura</taxon>
        <taxon>Panpulmonata</taxon>
        <taxon>Sacoglossa</taxon>
        <taxon>Placobranchoidea</taxon>
        <taxon>Plakobranchidae</taxon>
        <taxon>Elysia</taxon>
    </lineage>
</organism>
<accession>A0AAE0XP57</accession>
<dbReference type="AlphaFoldDB" id="A0AAE0XP57"/>
<dbReference type="InterPro" id="IPR041373">
    <property type="entry name" value="RT_RNaseH"/>
</dbReference>
<sequence length="225" mass="24513">MASLLTQRNSSLLKIQWSLTVTSTNVKPSSKFIDSIKHFPTPTDITGARSWFGLIGQLTVLAPSSARNTASAPVKPQIAVTMDGNCLAGSIVTTPAESRYVPIEGETLTVVHDLHQTRYYVLGCTNLTVTTEIKPLVKILSDKTLIHSGIPDQCWDLNSELRSYHKYAASIFCVNGVILMGHRIAIPASFHPILTSYGGAQFTAGKTREFLKTDICGKPIQQLRG</sequence>
<evidence type="ECO:0000256" key="6">
    <source>
        <dbReference type="ARBA" id="ARBA00022918"/>
    </source>
</evidence>
<dbReference type="GO" id="GO:0016787">
    <property type="term" value="F:hydrolase activity"/>
    <property type="evidence" value="ECO:0007669"/>
    <property type="project" value="UniProtKB-KW"/>
</dbReference>
<evidence type="ECO:0000256" key="5">
    <source>
        <dbReference type="ARBA" id="ARBA00022801"/>
    </source>
</evidence>
<keyword evidence="4" id="KW-0255">Endonuclease</keyword>
<evidence type="ECO:0000256" key="3">
    <source>
        <dbReference type="ARBA" id="ARBA00022722"/>
    </source>
</evidence>
<dbReference type="SUPFAM" id="SSF56672">
    <property type="entry name" value="DNA/RNA polymerases"/>
    <property type="match status" value="1"/>
</dbReference>
<dbReference type="GO" id="GO:0003964">
    <property type="term" value="F:RNA-directed DNA polymerase activity"/>
    <property type="evidence" value="ECO:0007669"/>
    <property type="project" value="UniProtKB-KW"/>
</dbReference>